<dbReference type="Proteomes" id="UP001140453">
    <property type="component" value="Unassembled WGS sequence"/>
</dbReference>
<comment type="caution">
    <text evidence="3">The sequence shown here is derived from an EMBL/GenBank/DDBJ whole genome shotgun (WGS) entry which is preliminary data.</text>
</comment>
<protein>
    <recommendedName>
        <fullName evidence="2">Mmc1 C-terminal domain-containing protein</fullName>
    </recommendedName>
</protein>
<feature type="region of interest" description="Disordered" evidence="1">
    <location>
        <begin position="43"/>
        <end position="72"/>
    </location>
</feature>
<dbReference type="EMBL" id="JAPEVB010000004">
    <property type="protein sequence ID" value="KAJ4388620.1"/>
    <property type="molecule type" value="Genomic_DNA"/>
</dbReference>
<accession>A0A9W8YR81</accession>
<reference evidence="3" key="1">
    <citation type="submission" date="2022-10" db="EMBL/GenBank/DDBJ databases">
        <title>Tapping the CABI collections for fungal endophytes: first genome assemblies for Collariella, Neodidymelliopsis, Ascochyta clinopodiicola, Didymella pomorum, Didymosphaeria variabile, Neocosmospora piperis and Neocucurbitaria cava.</title>
        <authorList>
            <person name="Hill R."/>
        </authorList>
    </citation>
    <scope>NUCLEOTIDE SEQUENCE</scope>
    <source>
        <strain evidence="3">IMI 355082</strain>
    </source>
</reference>
<organism evidence="3 4">
    <name type="scientific">Gnomoniopsis smithogilvyi</name>
    <dbReference type="NCBI Taxonomy" id="1191159"/>
    <lineage>
        <taxon>Eukaryota</taxon>
        <taxon>Fungi</taxon>
        <taxon>Dikarya</taxon>
        <taxon>Ascomycota</taxon>
        <taxon>Pezizomycotina</taxon>
        <taxon>Sordariomycetes</taxon>
        <taxon>Sordariomycetidae</taxon>
        <taxon>Diaporthales</taxon>
        <taxon>Gnomoniaceae</taxon>
        <taxon>Gnomoniopsis</taxon>
    </lineage>
</organism>
<feature type="region of interest" description="Disordered" evidence="1">
    <location>
        <begin position="485"/>
        <end position="506"/>
    </location>
</feature>
<dbReference type="InterPro" id="IPR056196">
    <property type="entry name" value="Mmc1_C"/>
</dbReference>
<dbReference type="AlphaFoldDB" id="A0A9W8YR81"/>
<dbReference type="PANTHER" id="PTHR38644">
    <property type="entry name" value="EXPRESSED PROTEIN"/>
    <property type="match status" value="1"/>
</dbReference>
<feature type="compositionally biased region" description="Low complexity" evidence="1">
    <location>
        <begin position="51"/>
        <end position="66"/>
    </location>
</feature>
<evidence type="ECO:0000259" key="2">
    <source>
        <dbReference type="Pfam" id="PF23868"/>
    </source>
</evidence>
<dbReference type="PANTHER" id="PTHR38644:SF1">
    <property type="entry name" value="EXPRESSED PROTEIN"/>
    <property type="match status" value="1"/>
</dbReference>
<sequence>MPPRLSLRPFTGRSTSLRRLTATHSTPSVCLFCSFAPRSIPRRTRRKSLSTRRNQSTSPATSTQSSDARRELQEALQELQTRASNYVNLSRVQLALNALRQEAGDETVRVAILGLSNGAESGRTAKEVLRLLLADPLSPEQEWEKELAEHDASSPLIVRIGATTPGEGHAVEQGNLTYAKGGLLKEMYVSSPGLNGHRLEILLMESNPLADAPDGAYQGFEEAALVPTVEIPMSKTGRYTPVTTPVHKALLVTDGFNGAVSLMSLPLLVHEKTIAATVNLPSYQPEDGTALPFLPIDAAIARQGLEALRKSSEKAFDYQHLWYKSNLPAIVEWLKQGAISTNNGATKDAVRNLVASVLRNTLVSIQEEESSRLSAALSAQMSPAAIASLNEALADWSEKAHAELQREMDTAFDSQRWSKLNWWKLFWRVDDVGVLSSEMLSKRFLPRAERNVIYLAGQVEGSGLFGPENGRDVYCLPAILSAAGPKSKPGEAATAQPVPTRSTPGTKWPAHITFTRNYLQSETVPALQALAQKLVIQAASFSTLTSGLGALMYLSSFGISESGAVAAFGIVWSLRRVQKKWETAREYWQSEVREEGRKAVRAVEISVADALDKAVRKSGKGSEVALSGELKTARELVHKAEKALHKLQ</sequence>
<name>A0A9W8YR81_9PEZI</name>
<proteinExistence type="predicted"/>
<feature type="domain" description="Mmc1 C-terminal" evidence="2">
    <location>
        <begin position="390"/>
        <end position="597"/>
    </location>
</feature>
<evidence type="ECO:0000313" key="3">
    <source>
        <dbReference type="EMBL" id="KAJ4388620.1"/>
    </source>
</evidence>
<evidence type="ECO:0000313" key="4">
    <source>
        <dbReference type="Proteomes" id="UP001140453"/>
    </source>
</evidence>
<keyword evidence="4" id="KW-1185">Reference proteome</keyword>
<dbReference type="Pfam" id="PF23868">
    <property type="entry name" value="Mmc1_C"/>
    <property type="match status" value="1"/>
</dbReference>
<dbReference type="Pfam" id="PF23867">
    <property type="entry name" value="Mmc1_N"/>
    <property type="match status" value="1"/>
</dbReference>
<evidence type="ECO:0000256" key="1">
    <source>
        <dbReference type="SAM" id="MobiDB-lite"/>
    </source>
</evidence>
<dbReference type="OrthoDB" id="5319015at2759"/>
<gene>
    <name evidence="3" type="ORF">N0V93_006079</name>
</gene>